<dbReference type="Pfam" id="PF09736">
    <property type="entry name" value="Bud13"/>
    <property type="match status" value="1"/>
</dbReference>
<dbReference type="AlphaFoldDB" id="A0A0G4IZJ5"/>
<evidence type="ECO:0000256" key="2">
    <source>
        <dbReference type="SAM" id="Coils"/>
    </source>
</evidence>
<reference evidence="4 6" key="1">
    <citation type="submission" date="2015-02" db="EMBL/GenBank/DDBJ databases">
        <authorList>
            <person name="Chooi Y.-H."/>
        </authorList>
    </citation>
    <scope>NUCLEOTIDE SEQUENCE [LARGE SCALE GENOMIC DNA]</scope>
    <source>
        <strain evidence="4">E3</strain>
    </source>
</reference>
<dbReference type="PANTHER" id="PTHR31809">
    <property type="entry name" value="BUD13 HOMOLOG"/>
    <property type="match status" value="1"/>
</dbReference>
<dbReference type="GO" id="GO:0070274">
    <property type="term" value="C:RES complex"/>
    <property type="evidence" value="ECO:0007669"/>
    <property type="project" value="TreeGrafter"/>
</dbReference>
<dbReference type="InterPro" id="IPR051112">
    <property type="entry name" value="CWC26_splicing_factor"/>
</dbReference>
<feature type="compositionally biased region" description="Basic and acidic residues" evidence="3">
    <location>
        <begin position="147"/>
        <end position="158"/>
    </location>
</feature>
<dbReference type="Proteomes" id="UP000290189">
    <property type="component" value="Unassembled WGS sequence"/>
</dbReference>
<proteinExistence type="inferred from homology"/>
<sequence>MTSKAEYLKRYLSGGDDANRDTKTARKKAKRKKGDVKIIDESSDWEADQRRLQRLKRLDEEQAVRNAQQIAEAKVRAEEQRRYLQRVQDGSGWTTIAKPESSQPQQPESSPAGAPADDNDFSPVRRRHDSPDRMMKCNDDDLSPVRARHDSPDREPVERVSSPLRTHRDSPDLSPARRQRDSSATLSPAGDLSPVRRGPPTQRDLSPDRKRRGPRDLSPVRQRHDSPSRLPPGGDLSPVRRRPPVESGRDLSPAPKRSSADRGDISPVRRPSGNLSPARTPAPDLSPPRVAKTIARDVHGRVINVDEAVSARERQQREEEEKKAMFWSSGIVQQEERTQRVNEMRKAADAAFSRTVDDAEMNAELKEAARFGDPMQQFMARKAEEKAAKAKLKLEKARLKEEKRLAKEKRKLEKSLKSLGVEETDAIVADTLREQEERLPTWTVRPRYTGAPWANRFGILPGYRWDGVDRTNQWETKRFQAEADRQAMKTAAYHYSVEDM</sequence>
<evidence type="ECO:0000313" key="5">
    <source>
        <dbReference type="EMBL" id="SPQ94004.1"/>
    </source>
</evidence>
<feature type="coiled-coil region" evidence="2">
    <location>
        <begin position="375"/>
        <end position="422"/>
    </location>
</feature>
<protein>
    <recommendedName>
        <fullName evidence="8">BUD13 homolog</fullName>
    </recommendedName>
</protein>
<feature type="compositionally biased region" description="Basic residues" evidence="3">
    <location>
        <begin position="25"/>
        <end position="34"/>
    </location>
</feature>
<feature type="compositionally biased region" description="Basic and acidic residues" evidence="3">
    <location>
        <begin position="129"/>
        <end position="139"/>
    </location>
</feature>
<evidence type="ECO:0000313" key="7">
    <source>
        <dbReference type="Proteomes" id="UP000290189"/>
    </source>
</evidence>
<dbReference type="PANTHER" id="PTHR31809:SF0">
    <property type="entry name" value="BUD13 HOMOLOG"/>
    <property type="match status" value="1"/>
</dbReference>
<dbReference type="GO" id="GO:0005684">
    <property type="term" value="C:U2-type spliceosomal complex"/>
    <property type="evidence" value="ECO:0007669"/>
    <property type="project" value="TreeGrafter"/>
</dbReference>
<evidence type="ECO:0000256" key="3">
    <source>
        <dbReference type="SAM" id="MobiDB-lite"/>
    </source>
</evidence>
<dbReference type="Proteomes" id="UP000039324">
    <property type="component" value="Unassembled WGS sequence"/>
</dbReference>
<evidence type="ECO:0000256" key="1">
    <source>
        <dbReference type="ARBA" id="ARBA00011069"/>
    </source>
</evidence>
<comment type="similarity">
    <text evidence="1">Belongs to the CWC26 family.</text>
</comment>
<dbReference type="STRING" id="37360.A0A0G4IZJ5"/>
<feature type="region of interest" description="Disordered" evidence="3">
    <location>
        <begin position="1"/>
        <end position="37"/>
    </location>
</feature>
<accession>A0A0G4IZJ5</accession>
<dbReference type="GO" id="GO:0000398">
    <property type="term" value="P:mRNA splicing, via spliceosome"/>
    <property type="evidence" value="ECO:0007669"/>
    <property type="project" value="TreeGrafter"/>
</dbReference>
<dbReference type="EMBL" id="OVEO01000002">
    <property type="protein sequence ID" value="SPQ94004.1"/>
    <property type="molecule type" value="Genomic_DNA"/>
</dbReference>
<evidence type="ECO:0008006" key="8">
    <source>
        <dbReference type="Google" id="ProtNLM"/>
    </source>
</evidence>
<dbReference type="EMBL" id="CDSF01000101">
    <property type="protein sequence ID" value="CEP00496.1"/>
    <property type="molecule type" value="Genomic_DNA"/>
</dbReference>
<name>A0A0G4IZJ5_PLABS</name>
<keyword evidence="6" id="KW-1185">Reference proteome</keyword>
<gene>
    <name evidence="4" type="ORF">PBRA_001550</name>
    <name evidence="5" type="ORF">PLBR_LOCUS1219</name>
</gene>
<feature type="region of interest" description="Disordered" evidence="3">
    <location>
        <begin position="87"/>
        <end position="299"/>
    </location>
</feature>
<keyword evidence="2" id="KW-0175">Coiled coil</keyword>
<organism evidence="4 6">
    <name type="scientific">Plasmodiophora brassicae</name>
    <name type="common">Clubroot disease agent</name>
    <dbReference type="NCBI Taxonomy" id="37360"/>
    <lineage>
        <taxon>Eukaryota</taxon>
        <taxon>Sar</taxon>
        <taxon>Rhizaria</taxon>
        <taxon>Endomyxa</taxon>
        <taxon>Phytomyxea</taxon>
        <taxon>Plasmodiophorida</taxon>
        <taxon>Plasmodiophoridae</taxon>
        <taxon>Plasmodiophora</taxon>
    </lineage>
</organism>
<dbReference type="OMA" id="FEAEFQF"/>
<feature type="compositionally biased region" description="Low complexity" evidence="3">
    <location>
        <begin position="99"/>
        <end position="111"/>
    </location>
</feature>
<geneLocation type="mitochondrion" evidence="5"/>
<dbReference type="OrthoDB" id="6022at2759"/>
<evidence type="ECO:0000313" key="6">
    <source>
        <dbReference type="Proteomes" id="UP000039324"/>
    </source>
</evidence>
<reference evidence="5 7" key="2">
    <citation type="submission" date="2018-03" db="EMBL/GenBank/DDBJ databases">
        <authorList>
            <person name="Fogelqvist J."/>
        </authorList>
    </citation>
    <scope>NUCLEOTIDE SEQUENCE [LARGE SCALE GENOMIC DNA]</scope>
</reference>
<keyword evidence="5" id="KW-0496">Mitochondrion</keyword>
<dbReference type="InterPro" id="IPR018609">
    <property type="entry name" value="Bud13"/>
</dbReference>
<dbReference type="GO" id="GO:0003723">
    <property type="term" value="F:RNA binding"/>
    <property type="evidence" value="ECO:0007669"/>
    <property type="project" value="TreeGrafter"/>
</dbReference>
<evidence type="ECO:0000313" key="4">
    <source>
        <dbReference type="EMBL" id="CEP00496.1"/>
    </source>
</evidence>